<dbReference type="InterPro" id="IPR036258">
    <property type="entry name" value="Apyrase_sf"/>
</dbReference>
<dbReference type="Gene3D" id="2.120.10.100">
    <property type="entry name" value="Apyrase"/>
    <property type="match status" value="1"/>
</dbReference>
<dbReference type="InterPro" id="IPR036388">
    <property type="entry name" value="WH-like_DNA-bd_sf"/>
</dbReference>
<dbReference type="SUPFAM" id="SSF46689">
    <property type="entry name" value="Homeodomain-like"/>
    <property type="match status" value="1"/>
</dbReference>
<protein>
    <submittedName>
        <fullName evidence="10">SWIRM domain-containing protein</fullName>
    </submittedName>
</protein>
<dbReference type="PANTHER" id="PTHR13023">
    <property type="entry name" value="APYRASE"/>
    <property type="match status" value="1"/>
</dbReference>
<dbReference type="GO" id="GO:0030166">
    <property type="term" value="P:proteoglycan biosynthetic process"/>
    <property type="evidence" value="ECO:0007669"/>
    <property type="project" value="TreeGrafter"/>
</dbReference>
<feature type="binding site" evidence="7">
    <location>
        <position position="776"/>
    </location>
    <ligand>
        <name>Ca(2+)</name>
        <dbReference type="ChEBI" id="CHEBI:29108"/>
    </ligand>
</feature>
<reference evidence="10 11" key="1">
    <citation type="submission" date="2019-10" db="EMBL/GenBank/DDBJ databases">
        <title>Assembly and Annotation for the nematode Trichostrongylus colubriformis.</title>
        <authorList>
            <person name="Martin J."/>
        </authorList>
    </citation>
    <scope>NUCLEOTIDE SEQUENCE [LARGE SCALE GENOMIC DNA]</scope>
    <source>
        <strain evidence="10">G859</strain>
        <tissue evidence="10">Whole worm</tissue>
    </source>
</reference>
<dbReference type="FunFam" id="2.120.10.100:FF:000001">
    <property type="entry name" value="Soluble calcium-activated nucleotidase 1"/>
    <property type="match status" value="1"/>
</dbReference>
<dbReference type="PANTHER" id="PTHR13023:SF3">
    <property type="entry name" value="SOLUBLE CALCIUM-ACTIVATED NUCLEOTIDASE 1"/>
    <property type="match status" value="1"/>
</dbReference>
<comment type="cofactor">
    <cofactor evidence="1 7">
        <name>Ca(2+)</name>
        <dbReference type="ChEBI" id="CHEBI:29108"/>
    </cofactor>
</comment>
<evidence type="ECO:0000256" key="2">
    <source>
        <dbReference type="ARBA" id="ARBA00004123"/>
    </source>
</evidence>
<feature type="binding site" evidence="7">
    <location>
        <position position="660"/>
    </location>
    <ligand>
        <name>Ca(2+)</name>
        <dbReference type="ChEBI" id="CHEBI:29108"/>
    </ligand>
</feature>
<feature type="binding site" evidence="7">
    <location>
        <position position="707"/>
    </location>
    <ligand>
        <name>Ca(2+)</name>
        <dbReference type="ChEBI" id="CHEBI:29108"/>
    </ligand>
</feature>
<keyword evidence="11" id="KW-1185">Reference proteome</keyword>
<feature type="compositionally biased region" description="Basic and acidic residues" evidence="8">
    <location>
        <begin position="12"/>
        <end position="34"/>
    </location>
</feature>
<dbReference type="InterPro" id="IPR009283">
    <property type="entry name" value="Apyrase"/>
</dbReference>
<evidence type="ECO:0000256" key="1">
    <source>
        <dbReference type="ARBA" id="ARBA00001913"/>
    </source>
</evidence>
<sequence length="1210" mass="136945">MDEDDGSSVEQSNDHDQHRKSEITRNFKLIKAEPIDDYEDDSDSTPPSPRVKHKRQCAEVAMKKIKLDIQPGQSDASKDKRNGAESREGSCDRSDCALQKSCSLSINPSCLKTLTDACGKNFYHITKGEHVCSTCYDDIWKYGRTYSQQFADWKVVWCKMSRCFPTPRFFVQDQLLPYWLECPDCHKFRKSDSEPIAVISTEDIENFHCFDCNVPEDKLAADARHPNWILSASVAPLLHNSPSLYYLRDHYYLDEVGLSPAVSIYMGEEKLPSSSFMAPFHIPDEPMAFCVRPDVMEHDEVKRFPQYSAEPIIYLGLRNLVITLWNMNPFEYLTFDHCKKYLISRGLSRVWQTQELKKIYEYLNVKSIVNIGLLSIHAPLSCRTRRSANVVIIGAGISGLAAARQLQSLGTKVTVLEAKDRPGGRMQDDLSLGIPVGCGAQLITGIMNNPIVVMCHQANIPYRPLHRECAMMDSVTGKVMNHKVDRIADEHWNCIHDILGHWRSHTKGPDHSLMEQRRKKNGSGVLGSLNLSKFLGAPGASTFDLVMVAVASVISTALFMRFFISHPAPVQQSQMDSTYNNSQIYQTRILDDQTVEIDLLIVTDLDHDSKVSNKKWTSFAKRGVLRISPDHEKVSVEWTPNSEFSLSTEISSGDRAMELSDLVVFDGRLLVGDDRTGLIYEIRDGKAFPWIFVNDGPGNATKGLKLEWLTVKDEHLYAGGLGKEWTTTEGEYVNDHPMWVKVISRKGEIIHVNWRDVFVQVRRAAGIEYPGYMIHEAVQWSDIHQKWFFLPRRASHEKYSEAEDETRGTNLLIIADSSFSSFKVVHVGELTHPSRGFSAFQFIPDTNDNLIIALKSEEKDGKPVASYIAQIVCPDTPSVIYQINIAHKKLVKGARLKWGDAFERAFQFNLGNAEFSCGAKLSDVSWRNWDQNEAVNQFAGAHALLSNGCGELVERLAEGLDIRYDHEVTLVEWLRAAKTVSVHCRNGKKFNADKVLLALPLAVLQKHRVRFNPKLPDKKARAMKYIGAGLIEKVAVRFPRCFWNSLLKKDGTLDYFSHAPRKSCDRGLFNMFYDFSRRDENGVAPFYVLMSYVCGDSVDIVNKYSDEEVAQIFVDTLRQLFPNEDIPEPDGAVVTHWGRDPHIGMSYSYVRIGGTGAHYDDLAAPIDGKLYFAGECTNRFFPQTMTGAYISGLREAGRIWESSHNEIWID</sequence>
<dbReference type="SUPFAM" id="SSF54373">
    <property type="entry name" value="FAD-linked reductases, C-terminal domain"/>
    <property type="match status" value="1"/>
</dbReference>
<dbReference type="SUPFAM" id="SSF101887">
    <property type="entry name" value="Apyrase"/>
    <property type="match status" value="1"/>
</dbReference>
<evidence type="ECO:0000256" key="6">
    <source>
        <dbReference type="ARBA" id="ARBA00025738"/>
    </source>
</evidence>
<dbReference type="Gene3D" id="1.10.10.10">
    <property type="entry name" value="Winged helix-like DNA-binding domain superfamily/Winged helix DNA-binding domain"/>
    <property type="match status" value="1"/>
</dbReference>
<comment type="caution">
    <text evidence="10">The sequence shown here is derived from an EMBL/GenBank/DDBJ whole genome shotgun (WGS) entry which is preliminary data.</text>
</comment>
<dbReference type="Pfam" id="PF01593">
    <property type="entry name" value="Amino_oxidase"/>
    <property type="match status" value="2"/>
</dbReference>
<dbReference type="GO" id="GO:0005509">
    <property type="term" value="F:calcium ion binding"/>
    <property type="evidence" value="ECO:0007669"/>
    <property type="project" value="InterPro"/>
</dbReference>
<comment type="similarity">
    <text evidence="6">Belongs to the apyrase family.</text>
</comment>
<dbReference type="GO" id="GO:0140682">
    <property type="term" value="F:FAD-dependent H3K4me/H3K4me3 demethylase activity"/>
    <property type="evidence" value="ECO:0007669"/>
    <property type="project" value="UniProtKB-ARBA"/>
</dbReference>
<organism evidence="10 11">
    <name type="scientific">Trichostrongylus colubriformis</name>
    <name type="common">Black scour worm</name>
    <dbReference type="NCBI Taxonomy" id="6319"/>
    <lineage>
        <taxon>Eukaryota</taxon>
        <taxon>Metazoa</taxon>
        <taxon>Ecdysozoa</taxon>
        <taxon>Nematoda</taxon>
        <taxon>Chromadorea</taxon>
        <taxon>Rhabditida</taxon>
        <taxon>Rhabditina</taxon>
        <taxon>Rhabditomorpha</taxon>
        <taxon>Strongyloidea</taxon>
        <taxon>Trichostrongylidae</taxon>
        <taxon>Trichostrongylus</taxon>
    </lineage>
</organism>
<keyword evidence="5 7" id="KW-0106">Calcium</keyword>
<proteinExistence type="inferred from homology"/>
<dbReference type="SUPFAM" id="SSF51905">
    <property type="entry name" value="FAD/NAD(P)-binding domain"/>
    <property type="match status" value="2"/>
</dbReference>
<keyword evidence="3 7" id="KW-0479">Metal-binding</keyword>
<gene>
    <name evidence="10" type="ORF">GCK32_005787</name>
</gene>
<dbReference type="Pfam" id="PF06079">
    <property type="entry name" value="Apyrase"/>
    <property type="match status" value="1"/>
</dbReference>
<dbReference type="GO" id="GO:0005634">
    <property type="term" value="C:nucleus"/>
    <property type="evidence" value="ECO:0007669"/>
    <property type="project" value="UniProtKB-SubCell"/>
</dbReference>
<evidence type="ECO:0000313" key="10">
    <source>
        <dbReference type="EMBL" id="KAK5981965.1"/>
    </source>
</evidence>
<dbReference type="GO" id="GO:0004382">
    <property type="term" value="F:GDP phosphatase activity"/>
    <property type="evidence" value="ECO:0007669"/>
    <property type="project" value="TreeGrafter"/>
</dbReference>
<dbReference type="Gene3D" id="3.50.50.60">
    <property type="entry name" value="FAD/NAD(P)-binding domain"/>
    <property type="match status" value="2"/>
</dbReference>
<dbReference type="PROSITE" id="PS50934">
    <property type="entry name" value="SWIRM"/>
    <property type="match status" value="1"/>
</dbReference>
<dbReference type="GO" id="GO:0045134">
    <property type="term" value="F:UDP phosphatase activity"/>
    <property type="evidence" value="ECO:0007669"/>
    <property type="project" value="TreeGrafter"/>
</dbReference>
<feature type="region of interest" description="Disordered" evidence="8">
    <location>
        <begin position="1"/>
        <end position="56"/>
    </location>
</feature>
<name>A0AAN8FUT9_TRICO</name>
<feature type="compositionally biased region" description="Basic and acidic residues" evidence="8">
    <location>
        <begin position="76"/>
        <end position="92"/>
    </location>
</feature>
<dbReference type="InterPro" id="IPR036188">
    <property type="entry name" value="FAD/NAD-bd_sf"/>
</dbReference>
<dbReference type="InterPro" id="IPR009057">
    <property type="entry name" value="Homeodomain-like_sf"/>
</dbReference>
<dbReference type="EMBL" id="WIXE01005693">
    <property type="protein sequence ID" value="KAK5981965.1"/>
    <property type="molecule type" value="Genomic_DNA"/>
</dbReference>
<keyword evidence="4" id="KW-0378">Hydrolase</keyword>
<evidence type="ECO:0000256" key="5">
    <source>
        <dbReference type="ARBA" id="ARBA00022837"/>
    </source>
</evidence>
<feature type="region of interest" description="Disordered" evidence="8">
    <location>
        <begin position="68"/>
        <end position="92"/>
    </location>
</feature>
<evidence type="ECO:0000256" key="8">
    <source>
        <dbReference type="SAM" id="MobiDB-lite"/>
    </source>
</evidence>
<evidence type="ECO:0000259" key="9">
    <source>
        <dbReference type="PROSITE" id="PS50934"/>
    </source>
</evidence>
<dbReference type="Proteomes" id="UP001331761">
    <property type="component" value="Unassembled WGS sequence"/>
</dbReference>
<comment type="subcellular location">
    <subcellularLocation>
        <location evidence="2">Nucleus</location>
    </subcellularLocation>
</comment>
<dbReference type="InterPro" id="IPR002937">
    <property type="entry name" value="Amino_oxidase"/>
</dbReference>
<feature type="domain" description="SWIRM" evidence="9">
    <location>
        <begin position="282"/>
        <end position="380"/>
    </location>
</feature>
<dbReference type="InterPro" id="IPR007526">
    <property type="entry name" value="SWIRM"/>
</dbReference>
<evidence type="ECO:0000313" key="11">
    <source>
        <dbReference type="Proteomes" id="UP001331761"/>
    </source>
</evidence>
<dbReference type="AlphaFoldDB" id="A0AAN8FUT9"/>
<evidence type="ECO:0000256" key="4">
    <source>
        <dbReference type="ARBA" id="ARBA00022801"/>
    </source>
</evidence>
<evidence type="ECO:0000256" key="3">
    <source>
        <dbReference type="ARBA" id="ARBA00022723"/>
    </source>
</evidence>
<feature type="binding site" evidence="7">
    <location>
        <position position="838"/>
    </location>
    <ligand>
        <name>Ca(2+)</name>
        <dbReference type="ChEBI" id="CHEBI:29108"/>
    </ligand>
</feature>
<dbReference type="Gene3D" id="3.90.660.10">
    <property type="match status" value="1"/>
</dbReference>
<accession>A0AAN8FUT9</accession>
<feature type="binding site" evidence="7">
    <location>
        <position position="661"/>
    </location>
    <ligand>
        <name>Ca(2+)</name>
        <dbReference type="ChEBI" id="CHEBI:29108"/>
    </ligand>
</feature>
<evidence type="ECO:0000256" key="7">
    <source>
        <dbReference type="PIRSR" id="PIRSR609283-1"/>
    </source>
</evidence>